<feature type="region of interest" description="Disordered" evidence="1">
    <location>
        <begin position="313"/>
        <end position="449"/>
    </location>
</feature>
<evidence type="ECO:0000313" key="5">
    <source>
        <dbReference type="Proteomes" id="UP000754883"/>
    </source>
</evidence>
<evidence type="ECO:0000256" key="1">
    <source>
        <dbReference type="SAM" id="MobiDB-lite"/>
    </source>
</evidence>
<keyword evidence="5" id="KW-1185">Reference proteome</keyword>
<name>A0A9N9U1V5_9HYPO</name>
<keyword evidence="2" id="KW-0812">Transmembrane</keyword>
<evidence type="ECO:0000256" key="2">
    <source>
        <dbReference type="SAM" id="Phobius"/>
    </source>
</evidence>
<keyword evidence="3" id="KW-0732">Signal</keyword>
<evidence type="ECO:0000313" key="4">
    <source>
        <dbReference type="EMBL" id="CAG9971933.1"/>
    </source>
</evidence>
<feature type="compositionally biased region" description="Low complexity" evidence="1">
    <location>
        <begin position="193"/>
        <end position="206"/>
    </location>
</feature>
<feature type="transmembrane region" description="Helical" evidence="2">
    <location>
        <begin position="85"/>
        <end position="107"/>
    </location>
</feature>
<sequence>MVHLLTVVSGLAALLCTVALVSIDLVLAVQAGPGSQVRSSATASAVLETLVWAVIATSLSSLFFKSAPTFLSNWSPRRRSVKFGICVLLIIGGTASSIANIICLNQVSEKNNREAFNGSKRVFVLNLSVFMAMAVVFQLAFIAMYFMIIRRLSVDENSSLHSEGYSSKLSLKLRVKAVPYDRTRPTKSEKLETNSFESSTEFSTISRPPSAAIVSPRSSMSQTIRTVSSKTRLLPTRDMRRTPSVESTSSRRWESDDHSDLGDGASLEMGRSSRGMKRENSVSAYAPPRSLAPIPASPTVNDTPVFGTPGDLELPPPIHARGRSDSDGSVRGSIRASSPCGSVESAELHIHPLFRSDSPTPPPLASPGTSVFSAPNAGMVLPRRASNQSLKRIRSSSLISNSSPLAQSSTFEAAPSRKPIDEQQSIREVEEESDLASPIPMFVLNAGGR</sequence>
<evidence type="ECO:0000256" key="3">
    <source>
        <dbReference type="SAM" id="SignalP"/>
    </source>
</evidence>
<accession>A0A9N9U1V5</accession>
<keyword evidence="2" id="KW-0472">Membrane</keyword>
<dbReference type="AlphaFoldDB" id="A0A9N9U1V5"/>
<feature type="transmembrane region" description="Helical" evidence="2">
    <location>
        <begin position="127"/>
        <end position="148"/>
    </location>
</feature>
<keyword evidence="2" id="KW-1133">Transmembrane helix</keyword>
<feature type="compositionally biased region" description="Low complexity" evidence="1">
    <location>
        <begin position="395"/>
        <end position="409"/>
    </location>
</feature>
<comment type="caution">
    <text evidence="4">The sequence shown here is derived from an EMBL/GenBank/DDBJ whole genome shotgun (WGS) entry which is preliminary data.</text>
</comment>
<protein>
    <submittedName>
        <fullName evidence="4">Uncharacterized protein</fullName>
    </submittedName>
</protein>
<reference evidence="4" key="1">
    <citation type="submission" date="2021-10" db="EMBL/GenBank/DDBJ databases">
        <authorList>
            <person name="Piombo E."/>
        </authorList>
    </citation>
    <scope>NUCLEOTIDE SEQUENCE</scope>
</reference>
<dbReference type="Proteomes" id="UP000754883">
    <property type="component" value="Unassembled WGS sequence"/>
</dbReference>
<dbReference type="EMBL" id="CABFNO020001240">
    <property type="protein sequence ID" value="CAG9971933.1"/>
    <property type="molecule type" value="Genomic_DNA"/>
</dbReference>
<feature type="compositionally biased region" description="Polar residues" evidence="1">
    <location>
        <begin position="216"/>
        <end position="231"/>
    </location>
</feature>
<dbReference type="OrthoDB" id="5431149at2759"/>
<feature type="region of interest" description="Disordered" evidence="1">
    <location>
        <begin position="183"/>
        <end position="300"/>
    </location>
</feature>
<proteinExistence type="predicted"/>
<feature type="transmembrane region" description="Helical" evidence="2">
    <location>
        <begin position="44"/>
        <end position="64"/>
    </location>
</feature>
<feature type="compositionally biased region" description="Basic and acidic residues" evidence="1">
    <location>
        <begin position="418"/>
        <end position="428"/>
    </location>
</feature>
<feature type="chain" id="PRO_5040496336" evidence="3">
    <location>
        <begin position="29"/>
        <end position="449"/>
    </location>
</feature>
<organism evidence="4 5">
    <name type="scientific">Clonostachys byssicola</name>
    <dbReference type="NCBI Taxonomy" id="160290"/>
    <lineage>
        <taxon>Eukaryota</taxon>
        <taxon>Fungi</taxon>
        <taxon>Dikarya</taxon>
        <taxon>Ascomycota</taxon>
        <taxon>Pezizomycotina</taxon>
        <taxon>Sordariomycetes</taxon>
        <taxon>Hypocreomycetidae</taxon>
        <taxon>Hypocreales</taxon>
        <taxon>Bionectriaceae</taxon>
        <taxon>Clonostachys</taxon>
    </lineage>
</organism>
<gene>
    <name evidence="4" type="ORF">CBYS24578_00000770</name>
</gene>
<feature type="compositionally biased region" description="Basic and acidic residues" evidence="1">
    <location>
        <begin position="183"/>
        <end position="192"/>
    </location>
</feature>
<feature type="signal peptide" evidence="3">
    <location>
        <begin position="1"/>
        <end position="28"/>
    </location>
</feature>
<feature type="compositionally biased region" description="Basic and acidic residues" evidence="1">
    <location>
        <begin position="235"/>
        <end position="261"/>
    </location>
</feature>